<dbReference type="Gene3D" id="1.20.1250.20">
    <property type="entry name" value="MFS general substrate transporter like domains"/>
    <property type="match status" value="1"/>
</dbReference>
<feature type="transmembrane region" description="Helical" evidence="6">
    <location>
        <begin position="250"/>
        <end position="269"/>
    </location>
</feature>
<dbReference type="PROSITE" id="PS50850">
    <property type="entry name" value="MFS"/>
    <property type="match status" value="1"/>
</dbReference>
<evidence type="ECO:0000313" key="8">
    <source>
        <dbReference type="EMBL" id="KAK4207508.1"/>
    </source>
</evidence>
<evidence type="ECO:0000256" key="4">
    <source>
        <dbReference type="ARBA" id="ARBA00023136"/>
    </source>
</evidence>
<feature type="transmembrane region" description="Helical" evidence="6">
    <location>
        <begin position="310"/>
        <end position="332"/>
    </location>
</feature>
<feature type="transmembrane region" description="Helical" evidence="6">
    <location>
        <begin position="275"/>
        <end position="298"/>
    </location>
</feature>
<evidence type="ECO:0000256" key="5">
    <source>
        <dbReference type="SAM" id="MobiDB-lite"/>
    </source>
</evidence>
<reference evidence="8" key="2">
    <citation type="submission" date="2023-05" db="EMBL/GenBank/DDBJ databases">
        <authorList>
            <consortium name="Lawrence Berkeley National Laboratory"/>
            <person name="Steindorff A."/>
            <person name="Hensen N."/>
            <person name="Bonometti L."/>
            <person name="Westerberg I."/>
            <person name="Brannstrom I.O."/>
            <person name="Guillou S."/>
            <person name="Cros-Aarteil S."/>
            <person name="Calhoun S."/>
            <person name="Haridas S."/>
            <person name="Kuo A."/>
            <person name="Mondo S."/>
            <person name="Pangilinan J."/>
            <person name="Riley R."/>
            <person name="Labutti K."/>
            <person name="Andreopoulos B."/>
            <person name="Lipzen A."/>
            <person name="Chen C."/>
            <person name="Yanf M."/>
            <person name="Daum C."/>
            <person name="Ng V."/>
            <person name="Clum A."/>
            <person name="Ohm R."/>
            <person name="Martin F."/>
            <person name="Silar P."/>
            <person name="Natvig D."/>
            <person name="Lalanne C."/>
            <person name="Gautier V."/>
            <person name="Ament-Velasquez S.L."/>
            <person name="Kruys A."/>
            <person name="Hutchinson M.I."/>
            <person name="Powell A.J."/>
            <person name="Barry K."/>
            <person name="Miller A.N."/>
            <person name="Grigoriev I.V."/>
            <person name="Debuchy R."/>
            <person name="Gladieux P."/>
            <person name="Thoren M.H."/>
            <person name="Johannesson H."/>
        </authorList>
    </citation>
    <scope>NUCLEOTIDE SEQUENCE</scope>
    <source>
        <strain evidence="8">PSN293</strain>
    </source>
</reference>
<dbReference type="CDD" id="cd17323">
    <property type="entry name" value="MFS_Tpo1_MDR_like"/>
    <property type="match status" value="1"/>
</dbReference>
<keyword evidence="9" id="KW-1185">Reference proteome</keyword>
<keyword evidence="3 6" id="KW-1133">Transmembrane helix</keyword>
<dbReference type="FunFam" id="1.20.1250.20:FF:000011">
    <property type="entry name" value="MFS multidrug transporter, putative"/>
    <property type="match status" value="1"/>
</dbReference>
<reference evidence="8" key="1">
    <citation type="journal article" date="2023" name="Mol. Phylogenet. Evol.">
        <title>Genome-scale phylogeny and comparative genomics of the fungal order Sordariales.</title>
        <authorList>
            <person name="Hensen N."/>
            <person name="Bonometti L."/>
            <person name="Westerberg I."/>
            <person name="Brannstrom I.O."/>
            <person name="Guillou S."/>
            <person name="Cros-Aarteil S."/>
            <person name="Calhoun S."/>
            <person name="Haridas S."/>
            <person name="Kuo A."/>
            <person name="Mondo S."/>
            <person name="Pangilinan J."/>
            <person name="Riley R."/>
            <person name="LaButti K."/>
            <person name="Andreopoulos B."/>
            <person name="Lipzen A."/>
            <person name="Chen C."/>
            <person name="Yan M."/>
            <person name="Daum C."/>
            <person name="Ng V."/>
            <person name="Clum A."/>
            <person name="Steindorff A."/>
            <person name="Ohm R.A."/>
            <person name="Martin F."/>
            <person name="Silar P."/>
            <person name="Natvig D.O."/>
            <person name="Lalanne C."/>
            <person name="Gautier V."/>
            <person name="Ament-Velasquez S.L."/>
            <person name="Kruys A."/>
            <person name="Hutchinson M.I."/>
            <person name="Powell A.J."/>
            <person name="Barry K."/>
            <person name="Miller A.N."/>
            <person name="Grigoriev I.V."/>
            <person name="Debuchy R."/>
            <person name="Gladieux P."/>
            <person name="Hiltunen Thoren M."/>
            <person name="Johannesson H."/>
        </authorList>
    </citation>
    <scope>NUCLEOTIDE SEQUENCE</scope>
    <source>
        <strain evidence="8">PSN293</strain>
    </source>
</reference>
<comment type="caution">
    <text evidence="8">The sequence shown here is derived from an EMBL/GenBank/DDBJ whole genome shotgun (WGS) entry which is preliminary data.</text>
</comment>
<sequence length="627" mass="68400">MDSDPEKNALGSRSESPDRHVLSAETMADLINTTSSPYSEDRLDTDGSTVPGTIDDDSDSSYPPSDAESDLDHPRDGHRPTMLEIRLSRPNSIRSRGHSRVGSKASSVGHPLGEIPTANSIAGPLGYPLSNIASSVRSRINKQGQHKFTHPLTRTPTSKSSLVDFDGPDDPYRPINWPLRKKIITTFIYGLITMSATWASSAYSPGTVAIAAEFHVSTQVSILGTSLFLASFGLGPLLWAPLSEVYGRKIAVLVPMFIAICFSFGSATAKDFQTLMITRFWCGFFASAPVTNTGGVLGDLYSPTQRGIAMAGYAMSVVSGPVLGPIVSTALAVDPNLGWRWTEYLTGIIQIVTLLLGVMYVEESYPPVLLVYKARRLRIESGNWALHTKFEEWDVSISELAHKFLCRPVQLLCTPICFLVALHASFCYGILYMQLGSVPIIFMEVRGWKPFIATLPFLSILLGAIIGCGINIYNQMAYNKYFHAAGNRPVPEKRLPAMMVGSVFFAVGLFVTGWTADPEIHWIVPCIGLVMLGTGFFTILQAALNYLVDTFTRYAASAVAANTFLRSCFACAFPLVVGPLYHNLGVGPGSSICAGFAILMIPVPFIFYRYGKQIRAGSRWSRDSVHD</sequence>
<evidence type="ECO:0000259" key="7">
    <source>
        <dbReference type="PROSITE" id="PS50850"/>
    </source>
</evidence>
<feature type="transmembrane region" description="Helical" evidence="6">
    <location>
        <begin position="589"/>
        <end position="610"/>
    </location>
</feature>
<feature type="transmembrane region" description="Helical" evidence="6">
    <location>
        <begin position="183"/>
        <end position="200"/>
    </location>
</feature>
<dbReference type="InterPro" id="IPR011701">
    <property type="entry name" value="MFS"/>
</dbReference>
<dbReference type="GO" id="GO:0022857">
    <property type="term" value="F:transmembrane transporter activity"/>
    <property type="evidence" value="ECO:0007669"/>
    <property type="project" value="InterPro"/>
</dbReference>
<dbReference type="AlphaFoldDB" id="A0AAN6XVQ6"/>
<feature type="transmembrane region" description="Helical" evidence="6">
    <location>
        <begin position="451"/>
        <end position="474"/>
    </location>
</feature>
<dbReference type="PANTHER" id="PTHR23502">
    <property type="entry name" value="MAJOR FACILITATOR SUPERFAMILY"/>
    <property type="match status" value="1"/>
</dbReference>
<evidence type="ECO:0000313" key="9">
    <source>
        <dbReference type="Proteomes" id="UP001301769"/>
    </source>
</evidence>
<feature type="domain" description="Major facilitator superfamily (MFS) profile" evidence="7">
    <location>
        <begin position="178"/>
        <end position="612"/>
    </location>
</feature>
<evidence type="ECO:0000256" key="6">
    <source>
        <dbReference type="SAM" id="Phobius"/>
    </source>
</evidence>
<feature type="transmembrane region" description="Helical" evidence="6">
    <location>
        <begin position="220"/>
        <end position="238"/>
    </location>
</feature>
<evidence type="ECO:0000256" key="2">
    <source>
        <dbReference type="ARBA" id="ARBA00022692"/>
    </source>
</evidence>
<comment type="subcellular location">
    <subcellularLocation>
        <location evidence="1">Membrane</location>
        <topology evidence="1">Multi-pass membrane protein</topology>
    </subcellularLocation>
</comment>
<keyword evidence="4 6" id="KW-0472">Membrane</keyword>
<dbReference type="SUPFAM" id="SSF103473">
    <property type="entry name" value="MFS general substrate transporter"/>
    <property type="match status" value="1"/>
</dbReference>
<dbReference type="Pfam" id="PF07690">
    <property type="entry name" value="MFS_1"/>
    <property type="match status" value="1"/>
</dbReference>
<feature type="transmembrane region" description="Helical" evidence="6">
    <location>
        <begin position="411"/>
        <end position="431"/>
    </location>
</feature>
<feature type="transmembrane region" description="Helical" evidence="6">
    <location>
        <begin position="522"/>
        <end position="547"/>
    </location>
</feature>
<evidence type="ECO:0000256" key="3">
    <source>
        <dbReference type="ARBA" id="ARBA00022989"/>
    </source>
</evidence>
<dbReference type="PANTHER" id="PTHR23502:SF59">
    <property type="entry name" value="MULTIDRUG TRANSPORTER, PUTATIVE (AFU_ORTHOLOGUE AFUA_1G10370)-RELATED"/>
    <property type="match status" value="1"/>
</dbReference>
<keyword evidence="2 6" id="KW-0812">Transmembrane</keyword>
<feature type="compositionally biased region" description="Basic and acidic residues" evidence="5">
    <location>
        <begin position="70"/>
        <end position="81"/>
    </location>
</feature>
<dbReference type="InterPro" id="IPR020846">
    <property type="entry name" value="MFS_dom"/>
</dbReference>
<dbReference type="EMBL" id="MU858290">
    <property type="protein sequence ID" value="KAK4207508.1"/>
    <property type="molecule type" value="Genomic_DNA"/>
</dbReference>
<proteinExistence type="predicted"/>
<evidence type="ECO:0000256" key="1">
    <source>
        <dbReference type="ARBA" id="ARBA00004141"/>
    </source>
</evidence>
<gene>
    <name evidence="8" type="ORF">QBC37DRAFT_455403</name>
</gene>
<dbReference type="InterPro" id="IPR036259">
    <property type="entry name" value="MFS_trans_sf"/>
</dbReference>
<feature type="transmembrane region" description="Helical" evidence="6">
    <location>
        <begin position="344"/>
        <end position="361"/>
    </location>
</feature>
<accession>A0AAN6XVQ6</accession>
<feature type="region of interest" description="Disordered" evidence="5">
    <location>
        <begin position="1"/>
        <end position="120"/>
    </location>
</feature>
<feature type="compositionally biased region" description="Polar residues" evidence="5">
    <location>
        <begin position="152"/>
        <end position="161"/>
    </location>
</feature>
<dbReference type="Proteomes" id="UP001301769">
    <property type="component" value="Unassembled WGS sequence"/>
</dbReference>
<feature type="region of interest" description="Disordered" evidence="5">
    <location>
        <begin position="143"/>
        <end position="165"/>
    </location>
</feature>
<organism evidence="8 9">
    <name type="scientific">Rhypophila decipiens</name>
    <dbReference type="NCBI Taxonomy" id="261697"/>
    <lineage>
        <taxon>Eukaryota</taxon>
        <taxon>Fungi</taxon>
        <taxon>Dikarya</taxon>
        <taxon>Ascomycota</taxon>
        <taxon>Pezizomycotina</taxon>
        <taxon>Sordariomycetes</taxon>
        <taxon>Sordariomycetidae</taxon>
        <taxon>Sordariales</taxon>
        <taxon>Naviculisporaceae</taxon>
        <taxon>Rhypophila</taxon>
    </lineage>
</organism>
<protein>
    <submittedName>
        <fullName evidence="8">MFS general substrate transporter</fullName>
    </submittedName>
</protein>
<feature type="transmembrane region" description="Helical" evidence="6">
    <location>
        <begin position="495"/>
        <end position="516"/>
    </location>
</feature>
<dbReference type="GO" id="GO:0005886">
    <property type="term" value="C:plasma membrane"/>
    <property type="evidence" value="ECO:0007669"/>
    <property type="project" value="TreeGrafter"/>
</dbReference>
<feature type="transmembrane region" description="Helical" evidence="6">
    <location>
        <begin position="554"/>
        <end position="577"/>
    </location>
</feature>
<name>A0AAN6XVQ6_9PEZI</name>